<proteinExistence type="predicted"/>
<dbReference type="Proteomes" id="UP001597124">
    <property type="component" value="Unassembled WGS sequence"/>
</dbReference>
<keyword evidence="4" id="KW-1185">Reference proteome</keyword>
<feature type="transmembrane region" description="Helical" evidence="2">
    <location>
        <begin position="47"/>
        <end position="67"/>
    </location>
</feature>
<dbReference type="RefSeq" id="WP_381486587.1">
    <property type="nucleotide sequence ID" value="NZ_JBHTIK010000002.1"/>
</dbReference>
<keyword evidence="2" id="KW-0812">Transmembrane</keyword>
<evidence type="ECO:0000256" key="1">
    <source>
        <dbReference type="SAM" id="MobiDB-lite"/>
    </source>
</evidence>
<reference evidence="4" key="1">
    <citation type="journal article" date="2019" name="Int. J. Syst. Evol. Microbiol.">
        <title>The Global Catalogue of Microorganisms (GCM) 10K type strain sequencing project: providing services to taxonomists for standard genome sequencing and annotation.</title>
        <authorList>
            <consortium name="The Broad Institute Genomics Platform"/>
            <consortium name="The Broad Institute Genome Sequencing Center for Infectious Disease"/>
            <person name="Wu L."/>
            <person name="Ma J."/>
        </authorList>
    </citation>
    <scope>NUCLEOTIDE SEQUENCE [LARGE SCALE GENOMIC DNA]</scope>
    <source>
        <strain evidence="4">CCUG 52537</strain>
    </source>
</reference>
<name>A0ABW3C1B4_SPHXN</name>
<evidence type="ECO:0000313" key="4">
    <source>
        <dbReference type="Proteomes" id="UP001597124"/>
    </source>
</evidence>
<accession>A0ABW3C1B4</accession>
<feature type="region of interest" description="Disordered" evidence="1">
    <location>
        <begin position="1"/>
        <end position="37"/>
    </location>
</feature>
<comment type="caution">
    <text evidence="3">The sequence shown here is derived from an EMBL/GenBank/DDBJ whole genome shotgun (WGS) entry which is preliminary data.</text>
</comment>
<sequence length="79" mass="8826">MKDRRRISAPPAKSVWGNRSAQEKTSALRESEPSARAGQIRDEIQKLVAEIATLLVWTAIVSGFFSLKRESLSKANNRD</sequence>
<evidence type="ECO:0000256" key="2">
    <source>
        <dbReference type="SAM" id="Phobius"/>
    </source>
</evidence>
<feature type="compositionally biased region" description="Basic and acidic residues" evidence="1">
    <location>
        <begin position="26"/>
        <end position="37"/>
    </location>
</feature>
<evidence type="ECO:0000313" key="3">
    <source>
        <dbReference type="EMBL" id="MFD0847492.1"/>
    </source>
</evidence>
<dbReference type="EMBL" id="JBHTIK010000002">
    <property type="protein sequence ID" value="MFD0847492.1"/>
    <property type="molecule type" value="Genomic_DNA"/>
</dbReference>
<gene>
    <name evidence="3" type="ORF">ACFQ00_04090</name>
</gene>
<keyword evidence="2" id="KW-1133">Transmembrane helix</keyword>
<protein>
    <submittedName>
        <fullName evidence="3">Uncharacterized protein</fullName>
    </submittedName>
</protein>
<organism evidence="3 4">
    <name type="scientific">Sphingosinicella xenopeptidilytica</name>
    <dbReference type="NCBI Taxonomy" id="364098"/>
    <lineage>
        <taxon>Bacteria</taxon>
        <taxon>Pseudomonadati</taxon>
        <taxon>Pseudomonadota</taxon>
        <taxon>Alphaproteobacteria</taxon>
        <taxon>Sphingomonadales</taxon>
        <taxon>Sphingosinicellaceae</taxon>
        <taxon>Sphingosinicella</taxon>
    </lineage>
</organism>
<keyword evidence="2" id="KW-0472">Membrane</keyword>